<dbReference type="SUPFAM" id="SSF102114">
    <property type="entry name" value="Radical SAM enzymes"/>
    <property type="match status" value="1"/>
</dbReference>
<dbReference type="PANTHER" id="PTHR13932:SF1">
    <property type="entry name" value="OXYGEN-INDEPENDENT COPROPORPHYRINOGEN-III OXIDASE-LIKE PROTEIN HEMZ"/>
    <property type="match status" value="1"/>
</dbReference>
<dbReference type="PANTHER" id="PTHR13932">
    <property type="entry name" value="COPROPORPHYRINIGEN III OXIDASE"/>
    <property type="match status" value="1"/>
</dbReference>
<dbReference type="SFLD" id="SFLDG01065">
    <property type="entry name" value="anaerobic_coproporphyrinogen-I"/>
    <property type="match status" value="1"/>
</dbReference>
<dbReference type="InterPro" id="IPR007197">
    <property type="entry name" value="rSAM"/>
</dbReference>
<protein>
    <submittedName>
        <fullName evidence="2">Coproporphyrinogen III oxidase</fullName>
        <ecNumber evidence="2">1.3.99.22</ecNumber>
    </submittedName>
</protein>
<dbReference type="InterPro" id="IPR058240">
    <property type="entry name" value="rSAM_sf"/>
</dbReference>
<dbReference type="GO" id="GO:0005737">
    <property type="term" value="C:cytoplasm"/>
    <property type="evidence" value="ECO:0007669"/>
    <property type="project" value="TreeGrafter"/>
</dbReference>
<dbReference type="NCBIfam" id="TIGR03994">
    <property type="entry name" value="rSAM_HemZ"/>
    <property type="match status" value="1"/>
</dbReference>
<dbReference type="SFLD" id="SFLDG01082">
    <property type="entry name" value="B12-binding_domain_containing"/>
    <property type="match status" value="1"/>
</dbReference>
<dbReference type="SMART" id="SM00729">
    <property type="entry name" value="Elp3"/>
    <property type="match status" value="1"/>
</dbReference>
<keyword evidence="2" id="KW-0560">Oxidoreductase</keyword>
<evidence type="ECO:0000259" key="1">
    <source>
        <dbReference type="PROSITE" id="PS51918"/>
    </source>
</evidence>
<dbReference type="Pfam" id="PF04055">
    <property type="entry name" value="Radical_SAM"/>
    <property type="match status" value="1"/>
</dbReference>
<sequence>MICVKLEGHDFKYQVEDVIKLFFYNEDIAYVDEFPADFKGIFVLIRIAGADGSLAEKKEDSLNDDKIYIELWRDGINIYNSGNNIAPVSTPRDIKKHIHKKKLKMELKRQLYLVFKFLTGKSMPWGILTGIRPAKIVHEMLEMSYTEDSISDSLKGYYMVKEDKAEVLLNVAKKEKAILDLASPNSVSIYIGIPFCTTRCLYCSFTSNPISLSSDIVKKYMDALMVEMAKTASIINRNGWSVQSIYIGGGTPTSIDEKSLNRLLSYVGSTFDTGNLEEFTLEAGRPDSLNIDKLSIIKASRVDRISINPQSMNDDVLKAIGRNHTARDIEWAFRKAREIGFDNINMDIIAGLPGESAQMFNKSLERILELSPDSLTVHTLSIKRGSKLIDDKTSHTDISNGEIEEMVGAAAEYAYRMGMKPYYLYRQKNILGNLENIGYSTEGHESIYNIQIMEEKQPIIAMGAGAVTKMVYPEENRIERVFNVKSVNEYIQRIDEMVARKETIM</sequence>
<dbReference type="AlphaFoldDB" id="A0A0L6JQP3"/>
<dbReference type="STRING" id="398512.Bccel_3380"/>
<accession>A0A0L6JQP3</accession>
<dbReference type="InterPro" id="IPR023404">
    <property type="entry name" value="rSAM_horseshoe"/>
</dbReference>
<dbReference type="OrthoDB" id="9808022at2"/>
<dbReference type="PATRIC" id="fig|398512.5.peg.3539"/>
<dbReference type="SFLD" id="SFLDF00310">
    <property type="entry name" value="oxygen-independent_coproporphy"/>
    <property type="match status" value="1"/>
</dbReference>
<dbReference type="InterPro" id="IPR006638">
    <property type="entry name" value="Elp3/MiaA/NifB-like_rSAM"/>
</dbReference>
<dbReference type="InterPro" id="IPR034505">
    <property type="entry name" value="Coproporphyrinogen-III_oxidase"/>
</dbReference>
<dbReference type="EMBL" id="LGTC01000001">
    <property type="protein sequence ID" value="KNY28109.1"/>
    <property type="molecule type" value="Genomic_DNA"/>
</dbReference>
<comment type="caution">
    <text evidence="2">The sequence shown here is derived from an EMBL/GenBank/DDBJ whole genome shotgun (WGS) entry which is preliminary data.</text>
</comment>
<dbReference type="Proteomes" id="UP000036923">
    <property type="component" value="Unassembled WGS sequence"/>
</dbReference>
<evidence type="ECO:0000313" key="3">
    <source>
        <dbReference type="Proteomes" id="UP000036923"/>
    </source>
</evidence>
<gene>
    <name evidence="2" type="ORF">Bccel_3380</name>
</gene>
<dbReference type="GO" id="GO:0051539">
    <property type="term" value="F:4 iron, 4 sulfur cluster binding"/>
    <property type="evidence" value="ECO:0007669"/>
    <property type="project" value="TreeGrafter"/>
</dbReference>
<dbReference type="RefSeq" id="WP_036939154.1">
    <property type="nucleotide sequence ID" value="NZ_JQKC01000008.1"/>
</dbReference>
<dbReference type="eggNOG" id="COG0635">
    <property type="taxonomic scope" value="Bacteria"/>
</dbReference>
<reference evidence="3" key="1">
    <citation type="submission" date="2015-07" db="EMBL/GenBank/DDBJ databases">
        <title>Near-Complete Genome Sequence of the Cellulolytic Bacterium Bacteroides (Pseudobacteroides) cellulosolvens ATCC 35603.</title>
        <authorList>
            <person name="Dassa B."/>
            <person name="Utturkar S.M."/>
            <person name="Klingeman D.M."/>
            <person name="Hurt R.A."/>
            <person name="Keller M."/>
            <person name="Xu J."/>
            <person name="Reddy Y.H.K."/>
            <person name="Borovok I."/>
            <person name="Grinberg I.R."/>
            <person name="Lamed R."/>
            <person name="Zhivin O."/>
            <person name="Bayer E.A."/>
            <person name="Brown S.D."/>
        </authorList>
    </citation>
    <scope>NUCLEOTIDE SEQUENCE [LARGE SCALE GENOMIC DNA]</scope>
    <source>
        <strain evidence="3">DSM 2933</strain>
    </source>
</reference>
<keyword evidence="3" id="KW-1185">Reference proteome</keyword>
<dbReference type="Gene3D" id="3.80.30.20">
    <property type="entry name" value="tm_1862 like domain"/>
    <property type="match status" value="1"/>
</dbReference>
<dbReference type="GO" id="GO:0006779">
    <property type="term" value="P:porphyrin-containing compound biosynthetic process"/>
    <property type="evidence" value="ECO:0007669"/>
    <property type="project" value="TreeGrafter"/>
</dbReference>
<dbReference type="SFLD" id="SFLDS00029">
    <property type="entry name" value="Radical_SAM"/>
    <property type="match status" value="1"/>
</dbReference>
<proteinExistence type="predicted"/>
<dbReference type="GO" id="GO:0016491">
    <property type="term" value="F:oxidoreductase activity"/>
    <property type="evidence" value="ECO:0007669"/>
    <property type="project" value="UniProtKB-KW"/>
</dbReference>
<evidence type="ECO:0000313" key="2">
    <source>
        <dbReference type="EMBL" id="KNY28109.1"/>
    </source>
</evidence>
<name>A0A0L6JQP3_9FIRM</name>
<dbReference type="PROSITE" id="PS51918">
    <property type="entry name" value="RADICAL_SAM"/>
    <property type="match status" value="1"/>
</dbReference>
<organism evidence="2 3">
    <name type="scientific">Pseudobacteroides cellulosolvens ATCC 35603 = DSM 2933</name>
    <dbReference type="NCBI Taxonomy" id="398512"/>
    <lineage>
        <taxon>Bacteria</taxon>
        <taxon>Bacillati</taxon>
        <taxon>Bacillota</taxon>
        <taxon>Clostridia</taxon>
        <taxon>Eubacteriales</taxon>
        <taxon>Oscillospiraceae</taxon>
        <taxon>Pseudobacteroides</taxon>
    </lineage>
</organism>
<dbReference type="InterPro" id="IPR023995">
    <property type="entry name" value="HemZ"/>
</dbReference>
<dbReference type="EC" id="1.3.99.22" evidence="2"/>
<feature type="domain" description="Radical SAM core" evidence="1">
    <location>
        <begin position="181"/>
        <end position="416"/>
    </location>
</feature>